<dbReference type="Proteomes" id="UP001461498">
    <property type="component" value="Unassembled WGS sequence"/>
</dbReference>
<dbReference type="EMBL" id="JAPXFL010000012">
    <property type="protein sequence ID" value="KAK9498889.1"/>
    <property type="molecule type" value="Genomic_DNA"/>
</dbReference>
<dbReference type="PANTHER" id="PTHR48021:SF46">
    <property type="entry name" value="MAJOR FACILITATOR SUPERFAMILY (MFS) PROFILE DOMAIN-CONTAINING PROTEIN"/>
    <property type="match status" value="1"/>
</dbReference>
<evidence type="ECO:0000256" key="8">
    <source>
        <dbReference type="SAM" id="Phobius"/>
    </source>
</evidence>
<evidence type="ECO:0000313" key="10">
    <source>
        <dbReference type="EMBL" id="KAK9498889.1"/>
    </source>
</evidence>
<evidence type="ECO:0000259" key="9">
    <source>
        <dbReference type="PROSITE" id="PS50850"/>
    </source>
</evidence>
<dbReference type="AlphaFoldDB" id="A0AAW1CK11"/>
<dbReference type="Gene3D" id="1.20.1250.20">
    <property type="entry name" value="MFS general substrate transporter like domains"/>
    <property type="match status" value="1"/>
</dbReference>
<evidence type="ECO:0000313" key="11">
    <source>
        <dbReference type="Proteomes" id="UP001461498"/>
    </source>
</evidence>
<evidence type="ECO:0000256" key="3">
    <source>
        <dbReference type="ARBA" id="ARBA00022475"/>
    </source>
</evidence>
<dbReference type="InterPro" id="IPR005829">
    <property type="entry name" value="Sugar_transporter_CS"/>
</dbReference>
<keyword evidence="3" id="KW-1003">Cell membrane</keyword>
<dbReference type="InterPro" id="IPR005828">
    <property type="entry name" value="MFS_sugar_transport-like"/>
</dbReference>
<reference evidence="10 11" key="1">
    <citation type="submission" date="2022-12" db="EMBL/GenBank/DDBJ databases">
        <title>Chromosome-level genome assembly of true bugs.</title>
        <authorList>
            <person name="Ma L."/>
            <person name="Li H."/>
        </authorList>
    </citation>
    <scope>NUCLEOTIDE SEQUENCE [LARGE SCALE GENOMIC DNA]</scope>
    <source>
        <strain evidence="10">Lab_2022b</strain>
    </source>
</reference>
<dbReference type="InterPro" id="IPR036259">
    <property type="entry name" value="MFS_trans_sf"/>
</dbReference>
<feature type="domain" description="Major facilitator superfamily (MFS) profile" evidence="9">
    <location>
        <begin position="1"/>
        <end position="384"/>
    </location>
</feature>
<feature type="transmembrane region" description="Helical" evidence="8">
    <location>
        <begin position="82"/>
        <end position="99"/>
    </location>
</feature>
<gene>
    <name evidence="10" type="ORF">O3M35_003440</name>
</gene>
<feature type="transmembrane region" description="Helical" evidence="8">
    <location>
        <begin position="229"/>
        <end position="247"/>
    </location>
</feature>
<feature type="transmembrane region" description="Helical" evidence="8">
    <location>
        <begin position="300"/>
        <end position="322"/>
    </location>
</feature>
<dbReference type="SUPFAM" id="SSF103473">
    <property type="entry name" value="MFS general substrate transporter"/>
    <property type="match status" value="1"/>
</dbReference>
<dbReference type="GO" id="GO:0022857">
    <property type="term" value="F:transmembrane transporter activity"/>
    <property type="evidence" value="ECO:0007669"/>
    <property type="project" value="InterPro"/>
</dbReference>
<dbReference type="FunFam" id="1.20.1250.20:FF:000218">
    <property type="entry name" value="facilitated trehalose transporter Tret1"/>
    <property type="match status" value="1"/>
</dbReference>
<dbReference type="PROSITE" id="PS00216">
    <property type="entry name" value="SUGAR_TRANSPORT_1"/>
    <property type="match status" value="1"/>
</dbReference>
<keyword evidence="6 8" id="KW-1133">Transmembrane helix</keyword>
<comment type="subcellular location">
    <subcellularLocation>
        <location evidence="1">Cell membrane</location>
        <topology evidence="1">Multi-pass membrane protein</topology>
    </subcellularLocation>
</comment>
<feature type="transmembrane region" description="Helical" evidence="8">
    <location>
        <begin position="111"/>
        <end position="135"/>
    </location>
</feature>
<keyword evidence="2" id="KW-0813">Transport</keyword>
<accession>A0AAW1CK11</accession>
<keyword evidence="5 8" id="KW-0812">Transmembrane</keyword>
<keyword evidence="11" id="KW-1185">Reference proteome</keyword>
<evidence type="ECO:0000256" key="4">
    <source>
        <dbReference type="ARBA" id="ARBA00022597"/>
    </source>
</evidence>
<sequence length="406" mass="44914">MDLGNALSPIPSSYASDAIGRKMTLIISAATNLLASVFVLIGTHSAWLYLARLCAGLGKGISFAVIPIYLAEVANVEIRGGLSTMFIGLLNIGMFYDYALGPIISMGALDYANLIIPVLFIITFPFFPESPYYLLMKAREGSAKNSLRKYRQVKEDDSTLEREVKQIQKTVENNMKNRGRFVDLWATPSSRRALLIISLLALFQRSSGISPTLAYSTVIMPKTGGGIDVPSYMIIFSFILVVANYIATPLVDKIGRKPLLIISCVSTAICTFAVSIYYFLERSTNIDVTSIQWIPYAGVLIFPITYSLGIGFIPSTLVGELFPINVKSYASSVSAIILAATSCVVNYVFYIVAVKFGPHYMFWFFTLAMIVATIFTHYYVFETKGKTFLEIEEILAEKTERSARNN</sequence>
<proteinExistence type="predicted"/>
<keyword evidence="7 8" id="KW-0472">Membrane</keyword>
<feature type="transmembrane region" description="Helical" evidence="8">
    <location>
        <begin position="23"/>
        <end position="41"/>
    </location>
</feature>
<evidence type="ECO:0000256" key="7">
    <source>
        <dbReference type="ARBA" id="ARBA00023136"/>
    </source>
</evidence>
<dbReference type="PANTHER" id="PTHR48021">
    <property type="match status" value="1"/>
</dbReference>
<name>A0AAW1CK11_9HEMI</name>
<dbReference type="PROSITE" id="PS50850">
    <property type="entry name" value="MFS"/>
    <property type="match status" value="1"/>
</dbReference>
<feature type="transmembrane region" description="Helical" evidence="8">
    <location>
        <begin position="259"/>
        <end position="280"/>
    </location>
</feature>
<evidence type="ECO:0000256" key="6">
    <source>
        <dbReference type="ARBA" id="ARBA00022989"/>
    </source>
</evidence>
<dbReference type="InterPro" id="IPR050549">
    <property type="entry name" value="MFS_Trehalose_Transporter"/>
</dbReference>
<dbReference type="InterPro" id="IPR020846">
    <property type="entry name" value="MFS_dom"/>
</dbReference>
<comment type="caution">
    <text evidence="10">The sequence shown here is derived from an EMBL/GenBank/DDBJ whole genome shotgun (WGS) entry which is preliminary data.</text>
</comment>
<feature type="transmembrane region" description="Helical" evidence="8">
    <location>
        <begin position="360"/>
        <end position="381"/>
    </location>
</feature>
<dbReference type="Pfam" id="PF00083">
    <property type="entry name" value="Sugar_tr"/>
    <property type="match status" value="1"/>
</dbReference>
<dbReference type="GO" id="GO:0005886">
    <property type="term" value="C:plasma membrane"/>
    <property type="evidence" value="ECO:0007669"/>
    <property type="project" value="UniProtKB-SubCell"/>
</dbReference>
<evidence type="ECO:0000256" key="1">
    <source>
        <dbReference type="ARBA" id="ARBA00004651"/>
    </source>
</evidence>
<evidence type="ECO:0000256" key="5">
    <source>
        <dbReference type="ARBA" id="ARBA00022692"/>
    </source>
</evidence>
<organism evidence="10 11">
    <name type="scientific">Rhynocoris fuscipes</name>
    <dbReference type="NCBI Taxonomy" id="488301"/>
    <lineage>
        <taxon>Eukaryota</taxon>
        <taxon>Metazoa</taxon>
        <taxon>Ecdysozoa</taxon>
        <taxon>Arthropoda</taxon>
        <taxon>Hexapoda</taxon>
        <taxon>Insecta</taxon>
        <taxon>Pterygota</taxon>
        <taxon>Neoptera</taxon>
        <taxon>Paraneoptera</taxon>
        <taxon>Hemiptera</taxon>
        <taxon>Heteroptera</taxon>
        <taxon>Panheteroptera</taxon>
        <taxon>Cimicomorpha</taxon>
        <taxon>Reduviidae</taxon>
        <taxon>Harpactorinae</taxon>
        <taxon>Harpactorini</taxon>
        <taxon>Rhynocoris</taxon>
    </lineage>
</organism>
<feature type="transmembrane region" description="Helical" evidence="8">
    <location>
        <begin position="47"/>
        <end position="70"/>
    </location>
</feature>
<protein>
    <recommendedName>
        <fullName evidence="9">Major facilitator superfamily (MFS) profile domain-containing protein</fullName>
    </recommendedName>
</protein>
<evidence type="ECO:0000256" key="2">
    <source>
        <dbReference type="ARBA" id="ARBA00022448"/>
    </source>
</evidence>
<feature type="transmembrane region" description="Helical" evidence="8">
    <location>
        <begin position="329"/>
        <end position="354"/>
    </location>
</feature>
<keyword evidence="4" id="KW-0762">Sugar transport</keyword>